<dbReference type="SUPFAM" id="SSF103511">
    <property type="entry name" value="Chlorophyll a-b binding protein"/>
    <property type="match status" value="1"/>
</dbReference>
<dbReference type="AlphaFoldDB" id="A0A0G2IWZ5"/>
<sequence>MSQANLTMSPIIRGATVTTEDGGRLNAFAREPRMLVVDTDQGWGFHARAEKLNGRMAMVGFIALLATELAFDGEAFTHALLGIG</sequence>
<organism evidence="1 2">
    <name type="scientific">Candidatus Synechococcus spongiarum SP3</name>
    <dbReference type="NCBI Taxonomy" id="1604020"/>
    <lineage>
        <taxon>Bacteria</taxon>
        <taxon>Bacillati</taxon>
        <taxon>Cyanobacteriota</taxon>
        <taxon>Cyanophyceae</taxon>
        <taxon>Synechococcales</taxon>
        <taxon>Synechococcaceae</taxon>
        <taxon>Synechococcus</taxon>
    </lineage>
</organism>
<gene>
    <name evidence="1" type="ORF">TE42_01315</name>
</gene>
<proteinExistence type="predicted"/>
<name>A0A0G2IWZ5_9SYNE</name>
<dbReference type="PATRIC" id="fig|1604020.3.peg.1214"/>
<comment type="caution">
    <text evidence="1">The sequence shown here is derived from an EMBL/GenBank/DDBJ whole genome shotgun (WGS) entry which is preliminary data.</text>
</comment>
<protein>
    <submittedName>
        <fullName evidence="1">High light inducible protein</fullName>
    </submittedName>
</protein>
<reference evidence="1 2" key="1">
    <citation type="submission" date="2015-01" db="EMBL/GenBank/DDBJ databases">
        <title>Lifestyle Evolution in Cyanobacterial Symbionts of Sponges.</title>
        <authorList>
            <person name="Burgsdorf I."/>
            <person name="Slaby B.M."/>
            <person name="Handley K.M."/>
            <person name="Haber M."/>
            <person name="Blom J."/>
            <person name="Marshall C.W."/>
            <person name="Gilbert J.A."/>
            <person name="Hentschel U."/>
            <person name="Steindler L."/>
        </authorList>
    </citation>
    <scope>NUCLEOTIDE SEQUENCE [LARGE SCALE GENOMIC DNA]</scope>
    <source>
        <strain evidence="1">SP3</strain>
    </source>
</reference>
<dbReference type="Proteomes" id="UP000035067">
    <property type="component" value="Unassembled WGS sequence"/>
</dbReference>
<dbReference type="EMBL" id="JXQG01000004">
    <property type="protein sequence ID" value="KKZ13159.1"/>
    <property type="molecule type" value="Genomic_DNA"/>
</dbReference>
<accession>A0A0G2IWZ5</accession>
<evidence type="ECO:0000313" key="1">
    <source>
        <dbReference type="EMBL" id="KKZ13159.1"/>
    </source>
</evidence>
<evidence type="ECO:0000313" key="2">
    <source>
        <dbReference type="Proteomes" id="UP000035067"/>
    </source>
</evidence>